<evidence type="ECO:0000313" key="6">
    <source>
        <dbReference type="Proteomes" id="UP001162156"/>
    </source>
</evidence>
<dbReference type="EMBL" id="JANEYF010005860">
    <property type="protein sequence ID" value="KAJ8926555.1"/>
    <property type="molecule type" value="Genomic_DNA"/>
</dbReference>
<protein>
    <submittedName>
        <fullName evidence="5">Uncharacterized protein</fullName>
    </submittedName>
</protein>
<comment type="subcellular location">
    <subcellularLocation>
        <location evidence="1">Golgi apparatus</location>
    </subcellularLocation>
</comment>
<comment type="caution">
    <text evidence="5">The sequence shown here is derived from an EMBL/GenBank/DDBJ whole genome shotgun (WGS) entry which is preliminary data.</text>
</comment>
<feature type="coiled-coil region" evidence="4">
    <location>
        <begin position="478"/>
        <end position="522"/>
    </location>
</feature>
<dbReference type="GO" id="GO:0006888">
    <property type="term" value="P:endoplasmic reticulum to Golgi vesicle-mediated transport"/>
    <property type="evidence" value="ECO:0007669"/>
    <property type="project" value="TreeGrafter"/>
</dbReference>
<dbReference type="PANTHER" id="PTHR18921">
    <property type="entry name" value="MYOSIN HEAVY CHAIN - RELATED"/>
    <property type="match status" value="1"/>
</dbReference>
<dbReference type="GO" id="GO:0031267">
    <property type="term" value="F:small GTPase binding"/>
    <property type="evidence" value="ECO:0007669"/>
    <property type="project" value="TreeGrafter"/>
</dbReference>
<proteinExistence type="predicted"/>
<sequence length="1176" mass="138218">MLNRHTLLWQTTENIAKTYRKPLKIQQNGSNNINHTNENWNWDINNHQDIANLSVPDLKKQIADLESEKADLIAQLEQLDLENQQNVSKIVNVKDKLQEENSELKDNCLKLTKQYNAISTSEEQLRKELKELQTKYGEIQRSPKQPDDEYREKYETTLQDNQKLKFDLEEAKKEIGVLKSSNATLQKILEDSKVYNEEEMAKNIEKIKRLEGENKIIYMELQKAKESIKHYEKKSFEDAENCQKLAFILESYEKQVSSLKKELEDNNAKNEKLELSAYEDNLKKFNEKIEDINKTHQMEISSLKDDLDNLKTQNEELQSGNNKLADENSKMAELQKFAESQEIQINSLTEEINILRTENYKLQSNSNAICDENECDKPSDFQHCSYEDDPQIAEFSKQVENILKILLDFKCKCEIFEKKVYDLSEEKTKILTEKNHEIEKLIQNSEILSQEVITKTQTIKDYENEYNYKSNSGLQTISESNEDNMVLLESQLENANKRIEDLEKIIDDFERQQKEKLDLESEEQLVTATQQMKITDTDNTTKDKDYQELLNSFDQLQIEYDTLKFDLETAKEDLRIVNEENEEMKCNLEKIKIDYENTEYQLSENNINIDSLKDEIEGYRKKIDILITENNKLHIQNKEISKSNDDIRSELSIIREKLLEEEDNRKHFEIQVRNLTEKLQNAKMTETSLKLQYDTVSKEVMALSEAKHNLETSLNKTNSDLAQFQNSFVEIQRQNDKLMKEYEELRKISENREKQITNFEGLVGELQAKLQKYEKLAIDENEELFKKLSINDNTKIIQELKSQLEKYENLALDENEQLFKNLSINETENQPGIMDVDIKENSSREYGKLKQQFNAIVAEKNNLQLELHKLNQIQVQFKETLEKHSLMQQQLQEITNSRNDLINIVTTKHQESVVYHKEIQRLSQLLSHEAEKCKNLETELNQLKNIPISNETIELKNQEIEKLTDQNNFLKEKCEVMAKNLLEEQSKVKHILAEKLNSSEKELALQKKLDRLQTHLIELEEHYTQELIQAEQKNAELRSKVNEIEEREKSSSTIYTSVSIRANQQVESLQNQLQIVVGERDNKEKDVFKETERIRRQINTEKQVQEELKVEISSLKSQLEESKQGLQAAARLSDQLEHSKKISHFTEGRRYESLKKGKGDKNTKAKEHIEDFKVMI</sequence>
<keyword evidence="6" id="KW-1185">Reference proteome</keyword>
<accession>A0AAV8WK09</accession>
<feature type="coiled-coil region" evidence="4">
    <location>
        <begin position="721"/>
        <end position="817"/>
    </location>
</feature>
<evidence type="ECO:0000313" key="5">
    <source>
        <dbReference type="EMBL" id="KAJ8926555.1"/>
    </source>
</evidence>
<evidence type="ECO:0000256" key="4">
    <source>
        <dbReference type="SAM" id="Coils"/>
    </source>
</evidence>
<dbReference type="PANTHER" id="PTHR18921:SF2">
    <property type="entry name" value="THYROID RECEPTOR-INTERACTING PROTEIN 11"/>
    <property type="match status" value="1"/>
</dbReference>
<evidence type="ECO:0000256" key="2">
    <source>
        <dbReference type="ARBA" id="ARBA00023034"/>
    </source>
</evidence>
<name>A0AAV8WK09_9CUCU</name>
<dbReference type="GO" id="GO:0005794">
    <property type="term" value="C:Golgi apparatus"/>
    <property type="evidence" value="ECO:0007669"/>
    <property type="project" value="UniProtKB-SubCell"/>
</dbReference>
<feature type="coiled-coil region" evidence="4">
    <location>
        <begin position="55"/>
        <end position="365"/>
    </location>
</feature>
<keyword evidence="2" id="KW-0333">Golgi apparatus</keyword>
<dbReference type="AlphaFoldDB" id="A0AAV8WK09"/>
<feature type="coiled-coil region" evidence="4">
    <location>
        <begin position="919"/>
        <end position="1125"/>
    </location>
</feature>
<evidence type="ECO:0000256" key="3">
    <source>
        <dbReference type="ARBA" id="ARBA00023054"/>
    </source>
</evidence>
<evidence type="ECO:0000256" key="1">
    <source>
        <dbReference type="ARBA" id="ARBA00004555"/>
    </source>
</evidence>
<keyword evidence="3 4" id="KW-0175">Coiled coil</keyword>
<feature type="coiled-coil region" evidence="4">
    <location>
        <begin position="553"/>
        <end position="692"/>
    </location>
</feature>
<reference evidence="5" key="1">
    <citation type="journal article" date="2023" name="Insect Mol. Biol.">
        <title>Genome sequencing provides insights into the evolution of gene families encoding plant cell wall-degrading enzymes in longhorned beetles.</title>
        <authorList>
            <person name="Shin N.R."/>
            <person name="Okamura Y."/>
            <person name="Kirsch R."/>
            <person name="Pauchet Y."/>
        </authorList>
    </citation>
    <scope>NUCLEOTIDE SEQUENCE</scope>
    <source>
        <strain evidence="5">RBIC_L_NR</strain>
    </source>
</reference>
<gene>
    <name evidence="5" type="ORF">NQ314_021072</name>
</gene>
<dbReference type="Proteomes" id="UP001162156">
    <property type="component" value="Unassembled WGS sequence"/>
</dbReference>
<dbReference type="GO" id="GO:0007030">
    <property type="term" value="P:Golgi organization"/>
    <property type="evidence" value="ECO:0007669"/>
    <property type="project" value="TreeGrafter"/>
</dbReference>
<organism evidence="5 6">
    <name type="scientific">Rhamnusium bicolor</name>
    <dbReference type="NCBI Taxonomy" id="1586634"/>
    <lineage>
        <taxon>Eukaryota</taxon>
        <taxon>Metazoa</taxon>
        <taxon>Ecdysozoa</taxon>
        <taxon>Arthropoda</taxon>
        <taxon>Hexapoda</taxon>
        <taxon>Insecta</taxon>
        <taxon>Pterygota</taxon>
        <taxon>Neoptera</taxon>
        <taxon>Endopterygota</taxon>
        <taxon>Coleoptera</taxon>
        <taxon>Polyphaga</taxon>
        <taxon>Cucujiformia</taxon>
        <taxon>Chrysomeloidea</taxon>
        <taxon>Cerambycidae</taxon>
        <taxon>Lepturinae</taxon>
        <taxon>Rhagiini</taxon>
        <taxon>Rhamnusium</taxon>
    </lineage>
</organism>